<dbReference type="InterPro" id="IPR018488">
    <property type="entry name" value="cNMP-bd_CS"/>
</dbReference>
<evidence type="ECO:0000256" key="8">
    <source>
        <dbReference type="ARBA" id="ARBA00023136"/>
    </source>
</evidence>
<dbReference type="GO" id="GO:0015385">
    <property type="term" value="F:sodium:proton antiporter activity"/>
    <property type="evidence" value="ECO:0007669"/>
    <property type="project" value="InterPro"/>
</dbReference>
<feature type="transmembrane region" description="Helical" evidence="10">
    <location>
        <begin position="319"/>
        <end position="345"/>
    </location>
</feature>
<feature type="transmembrane region" description="Helical" evidence="10">
    <location>
        <begin position="6"/>
        <end position="24"/>
    </location>
</feature>
<dbReference type="PROSITE" id="PS50042">
    <property type="entry name" value="CNMP_BINDING_3"/>
    <property type="match status" value="1"/>
</dbReference>
<dbReference type="GO" id="GO:0005886">
    <property type="term" value="C:plasma membrane"/>
    <property type="evidence" value="ECO:0007669"/>
    <property type="project" value="UniProtKB-SubCell"/>
</dbReference>
<keyword evidence="4 10" id="KW-0812">Transmembrane</keyword>
<gene>
    <name evidence="12" type="ORF">F6X38_15145</name>
</gene>
<evidence type="ECO:0000256" key="10">
    <source>
        <dbReference type="SAM" id="Phobius"/>
    </source>
</evidence>
<evidence type="ECO:0000256" key="5">
    <source>
        <dbReference type="ARBA" id="ARBA00022989"/>
    </source>
</evidence>
<dbReference type="Pfam" id="PF00027">
    <property type="entry name" value="cNMP_binding"/>
    <property type="match status" value="1"/>
</dbReference>
<keyword evidence="5 10" id="KW-1133">Transmembrane helix</keyword>
<feature type="transmembrane region" description="Helical" evidence="10">
    <location>
        <begin position="384"/>
        <end position="406"/>
    </location>
</feature>
<dbReference type="GO" id="GO:0098719">
    <property type="term" value="P:sodium ion import across plasma membrane"/>
    <property type="evidence" value="ECO:0007669"/>
    <property type="project" value="TreeGrafter"/>
</dbReference>
<organism evidence="12 13">
    <name type="scientific">Plantimonas leprariae</name>
    <dbReference type="NCBI Taxonomy" id="2615207"/>
    <lineage>
        <taxon>Bacteria</taxon>
        <taxon>Pseudomonadati</taxon>
        <taxon>Pseudomonadota</taxon>
        <taxon>Alphaproteobacteria</taxon>
        <taxon>Hyphomicrobiales</taxon>
        <taxon>Aurantimonadaceae</taxon>
        <taxon>Plantimonas</taxon>
    </lineage>
</organism>
<dbReference type="InterPro" id="IPR006153">
    <property type="entry name" value="Cation/H_exchanger_TM"/>
</dbReference>
<dbReference type="PANTHER" id="PTHR10110">
    <property type="entry name" value="SODIUM/HYDROGEN EXCHANGER"/>
    <property type="match status" value="1"/>
</dbReference>
<dbReference type="AlphaFoldDB" id="A0A7V7TW08"/>
<evidence type="ECO:0000256" key="1">
    <source>
        <dbReference type="ARBA" id="ARBA00004651"/>
    </source>
</evidence>
<feature type="transmembrane region" description="Helical" evidence="10">
    <location>
        <begin position="128"/>
        <end position="149"/>
    </location>
</feature>
<keyword evidence="6" id="KW-0915">Sodium</keyword>
<reference evidence="12 13" key="1">
    <citation type="submission" date="2019-09" db="EMBL/GenBank/DDBJ databases">
        <title>YIM 132180 draft genome.</title>
        <authorList>
            <person name="Zhang K."/>
        </authorList>
    </citation>
    <scope>NUCLEOTIDE SEQUENCE [LARGE SCALE GENOMIC DNA]</scope>
    <source>
        <strain evidence="12 13">YIM 132180</strain>
    </source>
</reference>
<protein>
    <submittedName>
        <fullName evidence="12">Cyclic nucleotide-binding domain-containing protein</fullName>
    </submittedName>
</protein>
<dbReference type="Gene3D" id="2.60.120.10">
    <property type="entry name" value="Jelly Rolls"/>
    <property type="match status" value="1"/>
</dbReference>
<comment type="subcellular location">
    <subcellularLocation>
        <location evidence="1">Cell membrane</location>
        <topology evidence="1">Multi-pass membrane protein</topology>
    </subcellularLocation>
</comment>
<feature type="transmembrane region" description="Helical" evidence="10">
    <location>
        <begin position="288"/>
        <end position="307"/>
    </location>
</feature>
<evidence type="ECO:0000256" key="9">
    <source>
        <dbReference type="ARBA" id="ARBA00023201"/>
    </source>
</evidence>
<dbReference type="InterPro" id="IPR018422">
    <property type="entry name" value="Cation/H_exchanger_CPA1"/>
</dbReference>
<dbReference type="InterPro" id="IPR014710">
    <property type="entry name" value="RmlC-like_jellyroll"/>
</dbReference>
<name>A0A7V7TW08_9HYPH</name>
<evidence type="ECO:0000259" key="11">
    <source>
        <dbReference type="PROSITE" id="PS50042"/>
    </source>
</evidence>
<feature type="domain" description="Cyclic nucleotide-binding" evidence="11">
    <location>
        <begin position="707"/>
        <end position="821"/>
    </location>
</feature>
<dbReference type="Gene3D" id="6.10.140.1330">
    <property type="match status" value="1"/>
</dbReference>
<sequence>MSVSTAVILFVAIVALGALAQPVAARLRLPASVVLASVGILIGFASQYSISHPGALLPEEFAHTITNLPVGSSLFLYLFLPTLIFESALQIDIHRVREDLLPILILALVAVVVATFGVAYALSPFTAMPLLACLILAALVATTDPVAVIGIFKDVGAPERLTRLVEGESLFNDAAAISLFLVFTGALVDPSAFRVSNALLSFIVMPLGGAALGFVMAWALLFVLKFVPDDRLTAVSLSLAVPFIAFWAAEHEFHVSGIIALVVSGVTLASLAPGRLTPEIWRYLQDIWQQLAAWSAVLIFFMTALLVPKLIAGAQWADFGLLLILFAAATTARALILWGVFPLLARLDLTPRLTVPFRVVTLWGGLRGSMTLALALAVTENEAIPPAVSAFVATLATGYTLMTLFLQGTSLRWIIQRLGLTELTGVDRAIRDVALDATAARVSALANDMAARFGAKSGEEGAQPDAAGDAADAAAEAEANAEILGAEDKTALALISLTARERDLILTHFAQRTVTPHIARWLVSDARRRLDAVRASGVAGYRDATEDEAAFTWPDRLAVTMQRRFGYQRFLGRRLSSRFQKLMETALVLDDLLEFSDAGLRPILGEEAAEAARTLVSERRERIDREIVAVRLQYPKYVRELERWIIDRSLHALELAEIAEMRATGLINQEVERDALKGLNVRRGDALRSPDLDLDVDSRALLDQCALFDPLSESDKAGLAKLLRPSFEVPGIPIIIRGERGTEAYFISSGAVEIDTGSGRHRLGRGDFFGEMALLFDLRRTATVSAIAYSTMLRLSKVDFDAFLANHPKLKARMEEIGRSRLDENARTNAVAAE</sequence>
<dbReference type="PROSITE" id="PS00889">
    <property type="entry name" value="CNMP_BINDING_2"/>
    <property type="match status" value="1"/>
</dbReference>
<keyword evidence="3" id="KW-1003">Cell membrane</keyword>
<evidence type="ECO:0000256" key="6">
    <source>
        <dbReference type="ARBA" id="ARBA00023053"/>
    </source>
</evidence>
<feature type="transmembrane region" description="Helical" evidence="10">
    <location>
        <begin position="357"/>
        <end position="378"/>
    </location>
</feature>
<proteinExistence type="predicted"/>
<feature type="transmembrane region" description="Helical" evidence="10">
    <location>
        <begin position="170"/>
        <end position="188"/>
    </location>
</feature>
<dbReference type="Proteomes" id="UP000432089">
    <property type="component" value="Unassembled WGS sequence"/>
</dbReference>
<feature type="transmembrane region" description="Helical" evidence="10">
    <location>
        <begin position="231"/>
        <end position="249"/>
    </location>
</feature>
<keyword evidence="13" id="KW-1185">Reference proteome</keyword>
<accession>A0A7V7TW08</accession>
<dbReference type="RefSeq" id="WP_150971019.1">
    <property type="nucleotide sequence ID" value="NZ_VZDO01000012.1"/>
</dbReference>
<evidence type="ECO:0000313" key="12">
    <source>
        <dbReference type="EMBL" id="KAB0678819.1"/>
    </source>
</evidence>
<comment type="caution">
    <text evidence="12">The sequence shown here is derived from an EMBL/GenBank/DDBJ whole genome shotgun (WGS) entry which is preliminary data.</text>
</comment>
<keyword evidence="2" id="KW-0813">Transport</keyword>
<dbReference type="InterPro" id="IPR018490">
    <property type="entry name" value="cNMP-bd_dom_sf"/>
</dbReference>
<dbReference type="InterPro" id="IPR000595">
    <property type="entry name" value="cNMP-bd_dom"/>
</dbReference>
<evidence type="ECO:0000313" key="13">
    <source>
        <dbReference type="Proteomes" id="UP000432089"/>
    </source>
</evidence>
<evidence type="ECO:0000256" key="4">
    <source>
        <dbReference type="ARBA" id="ARBA00022692"/>
    </source>
</evidence>
<evidence type="ECO:0000256" key="7">
    <source>
        <dbReference type="ARBA" id="ARBA00023065"/>
    </source>
</evidence>
<feature type="transmembrane region" description="Helical" evidence="10">
    <location>
        <begin position="31"/>
        <end position="50"/>
    </location>
</feature>
<dbReference type="EMBL" id="VZDO01000012">
    <property type="protein sequence ID" value="KAB0678819.1"/>
    <property type="molecule type" value="Genomic_DNA"/>
</dbReference>
<evidence type="ECO:0000256" key="3">
    <source>
        <dbReference type="ARBA" id="ARBA00022475"/>
    </source>
</evidence>
<dbReference type="Pfam" id="PF00999">
    <property type="entry name" value="Na_H_Exchanger"/>
    <property type="match status" value="1"/>
</dbReference>
<dbReference type="SMART" id="SM00100">
    <property type="entry name" value="cNMP"/>
    <property type="match status" value="1"/>
</dbReference>
<feature type="transmembrane region" description="Helical" evidence="10">
    <location>
        <begin position="255"/>
        <end position="276"/>
    </location>
</feature>
<evidence type="ECO:0000256" key="2">
    <source>
        <dbReference type="ARBA" id="ARBA00022448"/>
    </source>
</evidence>
<dbReference type="GO" id="GO:0015386">
    <property type="term" value="F:potassium:proton antiporter activity"/>
    <property type="evidence" value="ECO:0007669"/>
    <property type="project" value="TreeGrafter"/>
</dbReference>
<dbReference type="GO" id="GO:0051453">
    <property type="term" value="P:regulation of intracellular pH"/>
    <property type="evidence" value="ECO:0007669"/>
    <property type="project" value="TreeGrafter"/>
</dbReference>
<dbReference type="SUPFAM" id="SSF51206">
    <property type="entry name" value="cAMP-binding domain-like"/>
    <property type="match status" value="1"/>
</dbReference>
<keyword evidence="8 10" id="KW-0472">Membrane</keyword>
<dbReference type="PANTHER" id="PTHR10110:SF86">
    <property type="entry name" value="SODIUM_HYDROGEN EXCHANGER 7"/>
    <property type="match status" value="1"/>
</dbReference>
<dbReference type="CDD" id="cd00038">
    <property type="entry name" value="CAP_ED"/>
    <property type="match status" value="1"/>
</dbReference>
<feature type="transmembrane region" description="Helical" evidence="10">
    <location>
        <begin position="70"/>
        <end position="89"/>
    </location>
</feature>
<feature type="transmembrane region" description="Helical" evidence="10">
    <location>
        <begin position="101"/>
        <end position="122"/>
    </location>
</feature>
<keyword evidence="7" id="KW-0406">Ion transport</keyword>
<keyword evidence="9" id="KW-0739">Sodium transport</keyword>
<feature type="transmembrane region" description="Helical" evidence="10">
    <location>
        <begin position="200"/>
        <end position="224"/>
    </location>
</feature>